<keyword evidence="2 4" id="KW-0819">tRNA processing</keyword>
<evidence type="ECO:0000256" key="4">
    <source>
        <dbReference type="HAMAP-Rule" id="MF_00171"/>
    </source>
</evidence>
<evidence type="ECO:0000256" key="7">
    <source>
        <dbReference type="RuleBase" id="RU003792"/>
    </source>
</evidence>
<evidence type="ECO:0000256" key="3">
    <source>
        <dbReference type="ARBA" id="ARBA00023235"/>
    </source>
</evidence>
<dbReference type="NCBIfam" id="TIGR00071">
    <property type="entry name" value="hisT_truA"/>
    <property type="match status" value="1"/>
</dbReference>
<dbReference type="InterPro" id="IPR020094">
    <property type="entry name" value="TruA/RsuA/RluB/E/F_N"/>
</dbReference>
<dbReference type="PIRSF" id="PIRSF001430">
    <property type="entry name" value="tRNA_psdUrid_synth"/>
    <property type="match status" value="1"/>
</dbReference>
<dbReference type="HAMAP" id="MF_00171">
    <property type="entry name" value="TruA"/>
    <property type="match status" value="1"/>
</dbReference>
<evidence type="ECO:0000313" key="10">
    <source>
        <dbReference type="Proteomes" id="UP000600139"/>
    </source>
</evidence>
<dbReference type="InterPro" id="IPR020103">
    <property type="entry name" value="PsdUridine_synth_cat_dom_sf"/>
</dbReference>
<dbReference type="InterPro" id="IPR020095">
    <property type="entry name" value="PsdUridine_synth_TruA_C"/>
</dbReference>
<dbReference type="EMBL" id="JAENIK010000012">
    <property type="protein sequence ID" value="MBK1817652.1"/>
    <property type="molecule type" value="Genomic_DNA"/>
</dbReference>
<comment type="caution">
    <text evidence="4">Lacks conserved residue(s) required for the propagation of feature annotation.</text>
</comment>
<dbReference type="Proteomes" id="UP000600139">
    <property type="component" value="Unassembled WGS sequence"/>
</dbReference>
<dbReference type="GO" id="GO:0031119">
    <property type="term" value="P:tRNA pseudouridine synthesis"/>
    <property type="evidence" value="ECO:0007669"/>
    <property type="project" value="UniProtKB-UniRule"/>
</dbReference>
<comment type="similarity">
    <text evidence="1 4 7">Belongs to the tRNA pseudouridine synthase TruA family.</text>
</comment>
<evidence type="ECO:0000256" key="2">
    <source>
        <dbReference type="ARBA" id="ARBA00022694"/>
    </source>
</evidence>
<feature type="binding site" evidence="4 6">
    <location>
        <position position="115"/>
    </location>
    <ligand>
        <name>substrate</name>
    </ligand>
</feature>
<comment type="catalytic activity">
    <reaction evidence="4 7">
        <text>uridine(38/39/40) in tRNA = pseudouridine(38/39/40) in tRNA</text>
        <dbReference type="Rhea" id="RHEA:22376"/>
        <dbReference type="Rhea" id="RHEA-COMP:10085"/>
        <dbReference type="Rhea" id="RHEA-COMP:10087"/>
        <dbReference type="ChEBI" id="CHEBI:65314"/>
        <dbReference type="ChEBI" id="CHEBI:65315"/>
        <dbReference type="EC" id="5.4.99.12"/>
    </reaction>
</comment>
<dbReference type="InterPro" id="IPR001406">
    <property type="entry name" value="PsdUridine_synth_TruA"/>
</dbReference>
<evidence type="ECO:0000256" key="6">
    <source>
        <dbReference type="PIRSR" id="PIRSR001430-2"/>
    </source>
</evidence>
<feature type="domain" description="Pseudouridine synthase I TruA alpha/beta" evidence="8">
    <location>
        <begin position="9"/>
        <end position="109"/>
    </location>
</feature>
<reference evidence="9" key="1">
    <citation type="submission" date="2021-01" db="EMBL/GenBank/DDBJ databases">
        <title>Modified the classification status of verrucomicrobia.</title>
        <authorList>
            <person name="Feng X."/>
        </authorList>
    </citation>
    <scope>NUCLEOTIDE SEQUENCE</scope>
    <source>
        <strain evidence="9">JCM 18052</strain>
    </source>
</reference>
<organism evidence="9 10">
    <name type="scientific">Luteolibacter yonseiensis</name>
    <dbReference type="NCBI Taxonomy" id="1144680"/>
    <lineage>
        <taxon>Bacteria</taxon>
        <taxon>Pseudomonadati</taxon>
        <taxon>Verrucomicrobiota</taxon>
        <taxon>Verrucomicrobiia</taxon>
        <taxon>Verrucomicrobiales</taxon>
        <taxon>Verrucomicrobiaceae</taxon>
        <taxon>Luteolibacter</taxon>
    </lineage>
</organism>
<evidence type="ECO:0000256" key="5">
    <source>
        <dbReference type="PIRSR" id="PIRSR001430-1"/>
    </source>
</evidence>
<dbReference type="GO" id="GO:0003723">
    <property type="term" value="F:RNA binding"/>
    <property type="evidence" value="ECO:0007669"/>
    <property type="project" value="InterPro"/>
</dbReference>
<evidence type="ECO:0000256" key="1">
    <source>
        <dbReference type="ARBA" id="ARBA00009375"/>
    </source>
</evidence>
<comment type="subunit">
    <text evidence="4">Homodimer.</text>
</comment>
<evidence type="ECO:0000259" key="8">
    <source>
        <dbReference type="Pfam" id="PF01416"/>
    </source>
</evidence>
<comment type="function">
    <text evidence="4">Formation of pseudouridine at positions 38, 39 and 40 in the anticodon stem and loop of transfer RNAs.</text>
</comment>
<dbReference type="Pfam" id="PF01416">
    <property type="entry name" value="PseudoU_synth_1"/>
    <property type="match status" value="2"/>
</dbReference>
<sequence length="250" mass="27873">MAMLRFKLIIAYDGAGYHGWQSRPEGTGVQNRVEAALARLFPSGPTVESASRTDSGVHALGMTAHFEVDDGEDAIPPAKLALAVNAFLPDDIRVRVVRPVREDFHARFDASGKQYRYHVWNGPVMNPLRRTQAWHVARELDLDAMREAAGRLLGRHDFRSFTTNRGVVLEDAVRTLTRCEIRKQGRLVTFIMEGEGFLYKMCRCIVGTLVQVGEGKFSTAEIASMLECRDRAAAGVNAPAHGLVLWKVFY</sequence>
<accession>A0A934R7A4</accession>
<dbReference type="PANTHER" id="PTHR11142">
    <property type="entry name" value="PSEUDOURIDYLATE SYNTHASE"/>
    <property type="match status" value="1"/>
</dbReference>
<name>A0A934R7A4_9BACT</name>
<evidence type="ECO:0000313" key="9">
    <source>
        <dbReference type="EMBL" id="MBK1817652.1"/>
    </source>
</evidence>
<dbReference type="FunFam" id="3.30.70.580:FF:000001">
    <property type="entry name" value="tRNA pseudouridine synthase A"/>
    <property type="match status" value="1"/>
</dbReference>
<dbReference type="Gene3D" id="3.30.70.580">
    <property type="entry name" value="Pseudouridine synthase I, catalytic domain, N-terminal subdomain"/>
    <property type="match status" value="1"/>
</dbReference>
<dbReference type="SUPFAM" id="SSF55120">
    <property type="entry name" value="Pseudouridine synthase"/>
    <property type="match status" value="1"/>
</dbReference>
<feature type="domain" description="Pseudouridine synthase I TruA alpha/beta" evidence="8">
    <location>
        <begin position="148"/>
        <end position="250"/>
    </location>
</feature>
<dbReference type="CDD" id="cd02570">
    <property type="entry name" value="PseudoU_synth_EcTruA"/>
    <property type="match status" value="1"/>
</dbReference>
<gene>
    <name evidence="4 9" type="primary">truA</name>
    <name evidence="9" type="ORF">JIN84_18680</name>
</gene>
<keyword evidence="10" id="KW-1185">Reference proteome</keyword>
<protein>
    <recommendedName>
        <fullName evidence="4">tRNA pseudouridine synthase A</fullName>
        <ecNumber evidence="4">5.4.99.12</ecNumber>
    </recommendedName>
    <alternativeName>
        <fullName evidence="4">tRNA pseudouridine(38-40) synthase</fullName>
    </alternativeName>
    <alternativeName>
        <fullName evidence="4">tRNA pseudouridylate synthase I</fullName>
    </alternativeName>
    <alternativeName>
        <fullName evidence="4">tRNA-uridine isomerase I</fullName>
    </alternativeName>
</protein>
<comment type="caution">
    <text evidence="9">The sequence shown here is derived from an EMBL/GenBank/DDBJ whole genome shotgun (WGS) entry which is preliminary data.</text>
</comment>
<dbReference type="Gene3D" id="3.30.70.660">
    <property type="entry name" value="Pseudouridine synthase I, catalytic domain, C-terminal subdomain"/>
    <property type="match status" value="1"/>
</dbReference>
<keyword evidence="3 4" id="KW-0413">Isomerase</keyword>
<dbReference type="EC" id="5.4.99.12" evidence="4"/>
<dbReference type="InterPro" id="IPR020097">
    <property type="entry name" value="PsdUridine_synth_TruA_a/b_dom"/>
</dbReference>
<dbReference type="PANTHER" id="PTHR11142:SF0">
    <property type="entry name" value="TRNA PSEUDOURIDINE SYNTHASE-LIKE 1"/>
    <property type="match status" value="1"/>
</dbReference>
<dbReference type="GO" id="GO:0160147">
    <property type="term" value="F:tRNA pseudouridine(38-40) synthase activity"/>
    <property type="evidence" value="ECO:0007669"/>
    <property type="project" value="UniProtKB-EC"/>
</dbReference>
<feature type="active site" description="Nucleophile" evidence="4 5">
    <location>
        <position position="54"/>
    </location>
</feature>
<proteinExistence type="inferred from homology"/>
<dbReference type="AlphaFoldDB" id="A0A934R7A4"/>